<evidence type="ECO:0000313" key="10">
    <source>
        <dbReference type="Proteomes" id="UP000177268"/>
    </source>
</evidence>
<evidence type="ECO:0000259" key="8">
    <source>
        <dbReference type="Pfam" id="PF01794"/>
    </source>
</evidence>
<evidence type="ECO:0000256" key="4">
    <source>
        <dbReference type="ARBA" id="ARBA00022989"/>
    </source>
</evidence>
<dbReference type="PANTHER" id="PTHR36964:SF1">
    <property type="entry name" value="PROTEIN-METHIONINE-SULFOXIDE REDUCTASE HEME-BINDING SUBUNIT MSRQ"/>
    <property type="match status" value="1"/>
</dbReference>
<keyword evidence="5" id="KW-0408">Iron</keyword>
<feature type="domain" description="Ferric oxidoreductase" evidence="8">
    <location>
        <begin position="27"/>
        <end position="114"/>
    </location>
</feature>
<keyword evidence="3 7" id="KW-0812">Transmembrane</keyword>
<name>A0A1F5ZFD2_9BACT</name>
<feature type="transmembrane region" description="Helical" evidence="7">
    <location>
        <begin position="42"/>
        <end position="60"/>
    </location>
</feature>
<evidence type="ECO:0000256" key="1">
    <source>
        <dbReference type="ARBA" id="ARBA00004141"/>
    </source>
</evidence>
<dbReference type="GO" id="GO:0010181">
    <property type="term" value="F:FMN binding"/>
    <property type="evidence" value="ECO:0007669"/>
    <property type="project" value="TreeGrafter"/>
</dbReference>
<evidence type="ECO:0000256" key="6">
    <source>
        <dbReference type="ARBA" id="ARBA00023136"/>
    </source>
</evidence>
<gene>
    <name evidence="9" type="ORF">A2Z00_00815</name>
</gene>
<feature type="transmembrane region" description="Helical" evidence="7">
    <location>
        <begin position="66"/>
        <end position="88"/>
    </location>
</feature>
<keyword evidence="4 7" id="KW-1133">Transmembrane helix</keyword>
<dbReference type="GO" id="GO:0016679">
    <property type="term" value="F:oxidoreductase activity, acting on diphenols and related substances as donors"/>
    <property type="evidence" value="ECO:0007669"/>
    <property type="project" value="TreeGrafter"/>
</dbReference>
<dbReference type="AlphaFoldDB" id="A0A1F5ZFD2"/>
<organism evidence="9 10">
    <name type="scientific">Candidatus Gottesmanbacteria bacterium RBG_13_45_10</name>
    <dbReference type="NCBI Taxonomy" id="1798370"/>
    <lineage>
        <taxon>Bacteria</taxon>
        <taxon>Candidatus Gottesmaniibacteriota</taxon>
    </lineage>
</organism>
<evidence type="ECO:0000256" key="2">
    <source>
        <dbReference type="ARBA" id="ARBA00022448"/>
    </source>
</evidence>
<feature type="transmembrane region" description="Helical" evidence="7">
    <location>
        <begin position="6"/>
        <end position="22"/>
    </location>
</feature>
<dbReference type="Proteomes" id="UP000177268">
    <property type="component" value="Unassembled WGS sequence"/>
</dbReference>
<reference evidence="9 10" key="1">
    <citation type="journal article" date="2016" name="Nat. Commun.">
        <title>Thousands of microbial genomes shed light on interconnected biogeochemical processes in an aquifer system.</title>
        <authorList>
            <person name="Anantharaman K."/>
            <person name="Brown C.T."/>
            <person name="Hug L.A."/>
            <person name="Sharon I."/>
            <person name="Castelle C.J."/>
            <person name="Probst A.J."/>
            <person name="Thomas B.C."/>
            <person name="Singh A."/>
            <person name="Wilkins M.J."/>
            <person name="Karaoz U."/>
            <person name="Brodie E.L."/>
            <person name="Williams K.H."/>
            <person name="Hubbard S.S."/>
            <person name="Banfield J.F."/>
        </authorList>
    </citation>
    <scope>NUCLEOTIDE SEQUENCE [LARGE SCALE GENOMIC DNA]</scope>
</reference>
<dbReference type="GO" id="GO:0020037">
    <property type="term" value="F:heme binding"/>
    <property type="evidence" value="ECO:0007669"/>
    <property type="project" value="TreeGrafter"/>
</dbReference>
<dbReference type="InterPro" id="IPR013130">
    <property type="entry name" value="Fe3_Rdtase_TM_dom"/>
</dbReference>
<evidence type="ECO:0000256" key="3">
    <source>
        <dbReference type="ARBA" id="ARBA00022692"/>
    </source>
</evidence>
<dbReference type="EMBL" id="MFIZ01000035">
    <property type="protein sequence ID" value="OGG11216.1"/>
    <property type="molecule type" value="Genomic_DNA"/>
</dbReference>
<dbReference type="GO" id="GO:0005886">
    <property type="term" value="C:plasma membrane"/>
    <property type="evidence" value="ECO:0007669"/>
    <property type="project" value="TreeGrafter"/>
</dbReference>
<evidence type="ECO:0000313" key="9">
    <source>
        <dbReference type="EMBL" id="OGG11216.1"/>
    </source>
</evidence>
<dbReference type="Pfam" id="PF01794">
    <property type="entry name" value="Ferric_reduct"/>
    <property type="match status" value="1"/>
</dbReference>
<accession>A0A1F5ZFD2</accession>
<protein>
    <recommendedName>
        <fullName evidence="8">Ferric oxidoreductase domain-containing protein</fullName>
    </recommendedName>
</protein>
<dbReference type="InterPro" id="IPR022837">
    <property type="entry name" value="MsrQ-like"/>
</dbReference>
<evidence type="ECO:0000256" key="7">
    <source>
        <dbReference type="SAM" id="Phobius"/>
    </source>
</evidence>
<evidence type="ECO:0000256" key="5">
    <source>
        <dbReference type="ARBA" id="ARBA00023004"/>
    </source>
</evidence>
<comment type="caution">
    <text evidence="9">The sequence shown here is derived from an EMBL/GenBank/DDBJ whole genome shotgun (WGS) entry which is preliminary data.</text>
</comment>
<proteinExistence type="predicted"/>
<comment type="subcellular location">
    <subcellularLocation>
        <location evidence="1">Membrane</location>
        <topology evidence="1">Multi-pass membrane protein</topology>
    </subcellularLocation>
</comment>
<sequence>MGEIALVVFCLVSLPGIFRRFGHFNKPVSIVMIFRRQLGIAMYLFAVIHLAFNWAIPVAARVFPLFPIPTFAFFGIASAILLFFLFITSNDLSVNKLGIWWNRIHSLLYIVLWFVFLHTMLQRVSIWSIIIGITAASEVASFVFAKSRRKIETS</sequence>
<keyword evidence="2" id="KW-0813">Transport</keyword>
<feature type="transmembrane region" description="Helical" evidence="7">
    <location>
        <begin position="126"/>
        <end position="145"/>
    </location>
</feature>
<dbReference type="PANTHER" id="PTHR36964">
    <property type="entry name" value="PROTEIN-METHIONINE-SULFOXIDE REDUCTASE HEME-BINDING SUBUNIT MSRQ"/>
    <property type="match status" value="1"/>
</dbReference>
<keyword evidence="6 7" id="KW-0472">Membrane</keyword>
<feature type="transmembrane region" description="Helical" evidence="7">
    <location>
        <begin position="100"/>
        <end position="120"/>
    </location>
</feature>